<evidence type="ECO:0000256" key="2">
    <source>
        <dbReference type="ARBA" id="ARBA00004586"/>
    </source>
</evidence>
<evidence type="ECO:0000256" key="8">
    <source>
        <dbReference type="ARBA" id="ARBA00023004"/>
    </source>
</evidence>
<keyword evidence="7" id="KW-0560">Oxidoreductase</keyword>
<dbReference type="PRINTS" id="PR00463">
    <property type="entry name" value="EP450I"/>
</dbReference>
<comment type="caution">
    <text evidence="14">The sequence shown here is derived from an EMBL/GenBank/DDBJ whole genome shotgun (WGS) entry which is preliminary data.</text>
</comment>
<reference evidence="14" key="2">
    <citation type="journal article" date="2023" name="Science">
        <title>Genomic signatures of disease resistance in endangered staghorn corals.</title>
        <authorList>
            <person name="Vollmer S.V."/>
            <person name="Selwyn J.D."/>
            <person name="Despard B.A."/>
            <person name="Roesel C.L."/>
        </authorList>
    </citation>
    <scope>NUCLEOTIDE SEQUENCE</scope>
    <source>
        <strain evidence="14">K2</strain>
    </source>
</reference>
<evidence type="ECO:0000256" key="10">
    <source>
        <dbReference type="ARBA" id="ARBA00023136"/>
    </source>
</evidence>
<evidence type="ECO:0000256" key="11">
    <source>
        <dbReference type="ARBA" id="ARBA00043906"/>
    </source>
</evidence>
<keyword evidence="4 12" id="KW-0349">Heme</keyword>
<comment type="cofactor">
    <cofactor evidence="1 12">
        <name>heme</name>
        <dbReference type="ChEBI" id="CHEBI:30413"/>
    </cofactor>
</comment>
<evidence type="ECO:0000256" key="1">
    <source>
        <dbReference type="ARBA" id="ARBA00001971"/>
    </source>
</evidence>
<dbReference type="GO" id="GO:0016705">
    <property type="term" value="F:oxidoreductase activity, acting on paired donors, with incorporation or reduction of molecular oxygen"/>
    <property type="evidence" value="ECO:0007669"/>
    <property type="project" value="InterPro"/>
</dbReference>
<keyword evidence="6" id="KW-0256">Endoplasmic reticulum</keyword>
<keyword evidence="13" id="KW-1133">Transmembrane helix</keyword>
<dbReference type="CDD" id="cd11055">
    <property type="entry name" value="CYP3A-like"/>
    <property type="match status" value="2"/>
</dbReference>
<comment type="subcellular location">
    <subcellularLocation>
        <location evidence="2">Endoplasmic reticulum membrane</location>
    </subcellularLocation>
</comment>
<evidence type="ECO:0000256" key="4">
    <source>
        <dbReference type="ARBA" id="ARBA00022617"/>
    </source>
</evidence>
<feature type="binding site" description="axial binding residue" evidence="12">
    <location>
        <position position="930"/>
    </location>
    <ligand>
        <name>heme</name>
        <dbReference type="ChEBI" id="CHEBI:30413"/>
    </ligand>
    <ligandPart>
        <name>Fe</name>
        <dbReference type="ChEBI" id="CHEBI:18248"/>
    </ligandPart>
</feature>
<dbReference type="PANTHER" id="PTHR24302:SF15">
    <property type="entry name" value="FATTY-ACID PEROXYGENASE"/>
    <property type="match status" value="1"/>
</dbReference>
<dbReference type="AlphaFoldDB" id="A0AAD9R4M4"/>
<evidence type="ECO:0000256" key="3">
    <source>
        <dbReference type="ARBA" id="ARBA00010617"/>
    </source>
</evidence>
<dbReference type="PRINTS" id="PR00385">
    <property type="entry name" value="P450"/>
</dbReference>
<comment type="similarity">
    <text evidence="3">Belongs to the cytochrome P450 family.</text>
</comment>
<evidence type="ECO:0000256" key="7">
    <source>
        <dbReference type="ARBA" id="ARBA00023002"/>
    </source>
</evidence>
<reference evidence="14" key="1">
    <citation type="journal article" date="2023" name="G3 (Bethesda)">
        <title>Whole genome assembly and annotation of the endangered Caribbean coral Acropora cervicornis.</title>
        <authorList>
            <person name="Selwyn J.D."/>
            <person name="Vollmer S.V."/>
        </authorList>
    </citation>
    <scope>NUCLEOTIDE SEQUENCE</scope>
    <source>
        <strain evidence="14">K2</strain>
    </source>
</reference>
<feature type="transmembrane region" description="Helical" evidence="13">
    <location>
        <begin position="12"/>
        <end position="33"/>
    </location>
</feature>
<evidence type="ECO:0000313" key="15">
    <source>
        <dbReference type="Proteomes" id="UP001249851"/>
    </source>
</evidence>
<dbReference type="InterPro" id="IPR001128">
    <property type="entry name" value="Cyt_P450"/>
</dbReference>
<evidence type="ECO:0000313" key="14">
    <source>
        <dbReference type="EMBL" id="KAK2573014.1"/>
    </source>
</evidence>
<dbReference type="InterPro" id="IPR002401">
    <property type="entry name" value="Cyt_P450_E_grp-I"/>
</dbReference>
<dbReference type="GO" id="GO:0008395">
    <property type="term" value="F:steroid hydroxylase activity"/>
    <property type="evidence" value="ECO:0007669"/>
    <property type="project" value="TreeGrafter"/>
</dbReference>
<dbReference type="Gene3D" id="1.10.630.10">
    <property type="entry name" value="Cytochrome P450"/>
    <property type="match status" value="2"/>
</dbReference>
<evidence type="ECO:0000256" key="12">
    <source>
        <dbReference type="PIRSR" id="PIRSR602401-1"/>
    </source>
</evidence>
<comment type="function">
    <text evidence="11">Cytochromes P450 are a group of heme-thiolate monooxygenases. They oxidize a variety of structurally unrelated compounds, including steroids, fatty acids, and xenobiotics.</text>
</comment>
<dbReference type="PROSITE" id="PS00086">
    <property type="entry name" value="CYTOCHROME_P450"/>
    <property type="match status" value="2"/>
</dbReference>
<dbReference type="InterPro" id="IPR036396">
    <property type="entry name" value="Cyt_P450_sf"/>
</dbReference>
<dbReference type="InterPro" id="IPR050705">
    <property type="entry name" value="Cytochrome_P450_3A"/>
</dbReference>
<dbReference type="InterPro" id="IPR017972">
    <property type="entry name" value="Cyt_P450_CS"/>
</dbReference>
<evidence type="ECO:0000256" key="13">
    <source>
        <dbReference type="SAM" id="Phobius"/>
    </source>
</evidence>
<keyword evidence="5 12" id="KW-0479">Metal-binding</keyword>
<dbReference type="GO" id="GO:0005506">
    <property type="term" value="F:iron ion binding"/>
    <property type="evidence" value="ECO:0007669"/>
    <property type="project" value="InterPro"/>
</dbReference>
<dbReference type="PANTHER" id="PTHR24302">
    <property type="entry name" value="CYTOCHROME P450 FAMILY 3"/>
    <property type="match status" value="1"/>
</dbReference>
<dbReference type="SUPFAM" id="SSF48264">
    <property type="entry name" value="Cytochrome P450"/>
    <property type="match status" value="2"/>
</dbReference>
<keyword evidence="15" id="KW-1185">Reference proteome</keyword>
<dbReference type="Pfam" id="PF00067">
    <property type="entry name" value="p450"/>
    <property type="match status" value="2"/>
</dbReference>
<keyword evidence="9" id="KW-0503">Monooxygenase</keyword>
<keyword evidence="8 12" id="KW-0408">Iron</keyword>
<dbReference type="GO" id="GO:0020037">
    <property type="term" value="F:heme binding"/>
    <property type="evidence" value="ECO:0007669"/>
    <property type="project" value="InterPro"/>
</dbReference>
<keyword evidence="13" id="KW-0812">Transmembrane</keyword>
<accession>A0AAD9R4M4</accession>
<protein>
    <submittedName>
        <fullName evidence="14">Cytochrome P450 3A2</fullName>
    </submittedName>
</protein>
<dbReference type="EMBL" id="JARQWQ010000003">
    <property type="protein sequence ID" value="KAK2573014.1"/>
    <property type="molecule type" value="Genomic_DNA"/>
</dbReference>
<organism evidence="14 15">
    <name type="scientific">Acropora cervicornis</name>
    <name type="common">Staghorn coral</name>
    <dbReference type="NCBI Taxonomy" id="6130"/>
    <lineage>
        <taxon>Eukaryota</taxon>
        <taxon>Metazoa</taxon>
        <taxon>Cnidaria</taxon>
        <taxon>Anthozoa</taxon>
        <taxon>Hexacorallia</taxon>
        <taxon>Scleractinia</taxon>
        <taxon>Astrocoeniina</taxon>
        <taxon>Acroporidae</taxon>
        <taxon>Acropora</taxon>
    </lineage>
</organism>
<evidence type="ECO:0000256" key="5">
    <source>
        <dbReference type="ARBA" id="ARBA00022723"/>
    </source>
</evidence>
<dbReference type="FunFam" id="1.10.630.10:FF:000003">
    <property type="entry name" value="cytochrome P450 3A12-like isoform X2"/>
    <property type="match status" value="2"/>
</dbReference>
<name>A0AAD9R4M4_ACRCE</name>
<evidence type="ECO:0000256" key="9">
    <source>
        <dbReference type="ARBA" id="ARBA00023033"/>
    </source>
</evidence>
<proteinExistence type="inferred from homology"/>
<gene>
    <name evidence="14" type="ORF">P5673_002038</name>
</gene>
<evidence type="ECO:0000256" key="6">
    <source>
        <dbReference type="ARBA" id="ARBA00022824"/>
    </source>
</evidence>
<dbReference type="Proteomes" id="UP001249851">
    <property type="component" value="Unassembled WGS sequence"/>
</dbReference>
<dbReference type="GO" id="GO:0005789">
    <property type="term" value="C:endoplasmic reticulum membrane"/>
    <property type="evidence" value="ECO:0007669"/>
    <property type="project" value="UniProtKB-SubCell"/>
</dbReference>
<sequence>MDFFSLFEQVLPQYQTIAIASIVTLVVYFWGIAPFRTLKNTFGDKVPGPMPLPFIGNMLDSMRYRGLVHVQFEDYYKKYGNVFGLYIFGSTPALVVADLEMVKQVYVKDFHSFRDRPVLLKFPDPLDKMLTVAQGDEWKRIRSTLTPTFSAHKMRQMVPLMNSACDMLMKKFDEISCKDESFDILSLFQGLTMDVILQCAFGIQADTQNNPDEPAITAAKRVINGSASQRLLISILSLLPFGNKVMEAFPSILTSNMDELLAISRQIVSAKKSGRSCDSRKDLLDLMLIAAQDESLPKSKRLSDSEMLAQSVIFLIAGYETRSNTLGFVAYFLATNPDVQEKLQKEIDSVWDDESKMPSYETVNGLPCLDMVISETLRMYPPAVITSRTCTENCLLKDLKVPKGLAVAIPIYSLHMDPKFWPNPEKFDPERFTLEAKQSRDPYVYQPFGHGPHNCVGMSFENKLAKEDLKFFLPDMDLFSLFEQVLPQYQTIAIASIVTLVVYFWGIAPFRTLKNTFGDKLPGPTPLPFIGNMLDSMRYRGLLHVQFKDYHEKYGNVFGMYLFGSTPTLVVADLEMVKQVYVKDFHSFRDRPVLLKFPDPLDKMLTVAQGDEWKRIRSTLTPTFSAHKMKQMVPLMNSACDMLMKKFDEISCKGESFDILSLFQGLTMDVILQCAFGIQADTQNNPDEPAITAAKRVINGSASQRLLISILSLLPFGNKVMEAFPSILTGDMDELLGISRQIVSAKKSAGSCESRKDLLDLMLMAAQDESLPKSKRLSDSEVLAQSVIFLIAGYETSSNTLGFVAYFLATNPDVQEKLQKEIDSVWDDESKMPSYETVNGLPYLDMVISETLRIYPPAVATLRTCTENCMLKDIKVPKGLAVTIPIYSLHMDSKFWPNPEKFDPERFTPEAKQSRDLYVYQPFGHGPHNCVGMRFAQMEMKLVLARILKKYSFQAAQDTKIPPEIVIRATLVAKEVKLKLTKRE</sequence>
<keyword evidence="10 13" id="KW-0472">Membrane</keyword>